<evidence type="ECO:0000259" key="7">
    <source>
        <dbReference type="Pfam" id="PF00107"/>
    </source>
</evidence>
<dbReference type="PANTHER" id="PTHR43401:SF2">
    <property type="entry name" value="L-THREONINE 3-DEHYDROGENASE"/>
    <property type="match status" value="1"/>
</dbReference>
<evidence type="ECO:0000256" key="5">
    <source>
        <dbReference type="RuleBase" id="RU361277"/>
    </source>
</evidence>
<evidence type="ECO:0000313" key="9">
    <source>
        <dbReference type="EMBL" id="MFB9204854.1"/>
    </source>
</evidence>
<dbReference type="Gene3D" id="3.90.180.10">
    <property type="entry name" value="Medium-chain alcohol dehydrogenases, catalytic domain"/>
    <property type="match status" value="1"/>
</dbReference>
<protein>
    <submittedName>
        <fullName evidence="9">Zinc-binding dehydrogenase</fullName>
    </submittedName>
</protein>
<organism evidence="9 10">
    <name type="scientific">Nonomuraea spiralis</name>
    <dbReference type="NCBI Taxonomy" id="46182"/>
    <lineage>
        <taxon>Bacteria</taxon>
        <taxon>Bacillati</taxon>
        <taxon>Actinomycetota</taxon>
        <taxon>Actinomycetes</taxon>
        <taxon>Streptosporangiales</taxon>
        <taxon>Streptosporangiaceae</taxon>
        <taxon>Nonomuraea</taxon>
    </lineage>
</organism>
<reference evidence="9 10" key="1">
    <citation type="submission" date="2024-09" db="EMBL/GenBank/DDBJ databases">
        <authorList>
            <person name="Sun Q."/>
            <person name="Mori K."/>
        </authorList>
    </citation>
    <scope>NUCLEOTIDE SEQUENCE [LARGE SCALE GENOMIC DNA]</scope>
    <source>
        <strain evidence="9 10">CCM 3426</strain>
    </source>
</reference>
<comment type="caution">
    <text evidence="9">The sequence shown here is derived from an EMBL/GenBank/DDBJ whole genome shotgun (WGS) entry which is preliminary data.</text>
</comment>
<feature type="domain" description="Alcohol dehydrogenase-like C-terminal" evidence="7">
    <location>
        <begin position="179"/>
        <end position="284"/>
    </location>
</feature>
<evidence type="ECO:0000256" key="1">
    <source>
        <dbReference type="ARBA" id="ARBA00001947"/>
    </source>
</evidence>
<evidence type="ECO:0000256" key="3">
    <source>
        <dbReference type="ARBA" id="ARBA00022833"/>
    </source>
</evidence>
<dbReference type="Gene3D" id="3.40.50.720">
    <property type="entry name" value="NAD(P)-binding Rossmann-like Domain"/>
    <property type="match status" value="1"/>
</dbReference>
<dbReference type="Proteomes" id="UP001589647">
    <property type="component" value="Unassembled WGS sequence"/>
</dbReference>
<keyword evidence="3 5" id="KW-0862">Zinc</keyword>
<evidence type="ECO:0000256" key="6">
    <source>
        <dbReference type="SAM" id="MobiDB-lite"/>
    </source>
</evidence>
<evidence type="ECO:0000259" key="8">
    <source>
        <dbReference type="Pfam" id="PF08240"/>
    </source>
</evidence>
<dbReference type="InterPro" id="IPR050129">
    <property type="entry name" value="Zn_alcohol_dh"/>
</dbReference>
<dbReference type="PROSITE" id="PS00059">
    <property type="entry name" value="ADH_ZINC"/>
    <property type="match status" value="1"/>
</dbReference>
<evidence type="ECO:0000256" key="2">
    <source>
        <dbReference type="ARBA" id="ARBA00022723"/>
    </source>
</evidence>
<evidence type="ECO:0000256" key="4">
    <source>
        <dbReference type="ARBA" id="ARBA00023002"/>
    </source>
</evidence>
<keyword evidence="4" id="KW-0560">Oxidoreductase</keyword>
<comment type="cofactor">
    <cofactor evidence="1 5">
        <name>Zn(2+)</name>
        <dbReference type="ChEBI" id="CHEBI:29105"/>
    </cofactor>
</comment>
<evidence type="ECO:0000313" key="10">
    <source>
        <dbReference type="Proteomes" id="UP001589647"/>
    </source>
</evidence>
<dbReference type="SUPFAM" id="SSF51735">
    <property type="entry name" value="NAD(P)-binding Rossmann-fold domains"/>
    <property type="match status" value="1"/>
</dbReference>
<dbReference type="RefSeq" id="WP_189650376.1">
    <property type="nucleotide sequence ID" value="NZ_BMRC01000013.1"/>
</dbReference>
<keyword evidence="2 5" id="KW-0479">Metal-binding</keyword>
<dbReference type="InterPro" id="IPR013149">
    <property type="entry name" value="ADH-like_C"/>
</dbReference>
<dbReference type="EMBL" id="JBHMEI010000020">
    <property type="protein sequence ID" value="MFB9204854.1"/>
    <property type="molecule type" value="Genomic_DNA"/>
</dbReference>
<accession>A0ABV5IM79</accession>
<proteinExistence type="inferred from homology"/>
<dbReference type="Pfam" id="PF08240">
    <property type="entry name" value="ADH_N"/>
    <property type="match status" value="1"/>
</dbReference>
<feature type="domain" description="Alcohol dehydrogenase-like N-terminal" evidence="8">
    <location>
        <begin position="23"/>
        <end position="140"/>
    </location>
</feature>
<dbReference type="PANTHER" id="PTHR43401">
    <property type="entry name" value="L-THREONINE 3-DEHYDROGENASE"/>
    <property type="match status" value="1"/>
</dbReference>
<dbReference type="InterPro" id="IPR036291">
    <property type="entry name" value="NAD(P)-bd_dom_sf"/>
</dbReference>
<comment type="similarity">
    <text evidence="5">Belongs to the zinc-containing alcohol dehydrogenase family.</text>
</comment>
<dbReference type="InterPro" id="IPR002328">
    <property type="entry name" value="ADH_Zn_CS"/>
</dbReference>
<name>A0ABV5IM79_9ACTN</name>
<sequence length="337" mass="34392">MRALVLTGPGRAEVQEVEPPSAGPGQVVVDVERAGVCGTDMELFTGAMSYLRTGRSRYPLRPGHEWCGRVTELGAGVDPSWLGRRVIGDTMLGCGSCDRCRAGRHHVCPGVAELGISRGAAGALAERLAVPVTALHPLPDTVDETSGALVEPGGNALRAVRAAGLEAGERLLVLGTGTIGLLAALFARAGGADVHLMGRAEPDLGLATDLGFRHTWTRETLPGLPWHAVIDATNAAAMPALALDLAEPARRVVYIGLAGTPSTLDTRDLVLKDVTAVGVLGGSAGLAGAIDAYAGGSVDARPLVAATVGLDGTADVLAGRRPPGAGPGPKIHIDPRQ</sequence>
<dbReference type="InterPro" id="IPR011032">
    <property type="entry name" value="GroES-like_sf"/>
</dbReference>
<dbReference type="SUPFAM" id="SSF50129">
    <property type="entry name" value="GroES-like"/>
    <property type="match status" value="1"/>
</dbReference>
<keyword evidence="10" id="KW-1185">Reference proteome</keyword>
<dbReference type="InterPro" id="IPR013154">
    <property type="entry name" value="ADH-like_N"/>
</dbReference>
<dbReference type="Pfam" id="PF00107">
    <property type="entry name" value="ADH_zinc_N"/>
    <property type="match status" value="1"/>
</dbReference>
<feature type="region of interest" description="Disordered" evidence="6">
    <location>
        <begin position="318"/>
        <end position="337"/>
    </location>
</feature>
<gene>
    <name evidence="9" type="ORF">ACFFV7_26915</name>
</gene>